<sequence length="127" mass="13972">MFHYTVDADKDFETAVADLEKALAARKFGVLWKLDVKDKLAEKGVDFAGNFKILEVCNPVKAKEALEGNMQVGYFLPCKMVVFEEKGRIKMGTVLPTAIMGLLEEGVPAGLPQEVEKVLIEAIDAAR</sequence>
<protein>
    <recommendedName>
        <fullName evidence="1">DUF302 domain-containing protein</fullName>
    </recommendedName>
</protein>
<dbReference type="SUPFAM" id="SSF103247">
    <property type="entry name" value="TT1751-like"/>
    <property type="match status" value="1"/>
</dbReference>
<dbReference type="Proteomes" id="UP000078532">
    <property type="component" value="Unassembled WGS sequence"/>
</dbReference>
<dbReference type="PANTHER" id="PTHR38342:SF1">
    <property type="entry name" value="SLR5037 PROTEIN"/>
    <property type="match status" value="1"/>
</dbReference>
<comment type="caution">
    <text evidence="2">The sequence shown here is derived from an EMBL/GenBank/DDBJ whole genome shotgun (WGS) entry which is preliminary data.</text>
</comment>
<dbReference type="PANTHER" id="PTHR38342">
    <property type="entry name" value="SLR5037 PROTEIN"/>
    <property type="match status" value="1"/>
</dbReference>
<gene>
    <name evidence="2" type="ORF">A6M21_12945</name>
</gene>
<dbReference type="InterPro" id="IPR035923">
    <property type="entry name" value="TT1751-like_sf"/>
</dbReference>
<dbReference type="OrthoDB" id="9791067at2"/>
<organism evidence="2 3">
    <name type="scientific">Desulfotomaculum copahuensis</name>
    <dbReference type="NCBI Taxonomy" id="1838280"/>
    <lineage>
        <taxon>Bacteria</taxon>
        <taxon>Bacillati</taxon>
        <taxon>Bacillota</taxon>
        <taxon>Clostridia</taxon>
        <taxon>Eubacteriales</taxon>
        <taxon>Desulfotomaculaceae</taxon>
        <taxon>Desulfotomaculum</taxon>
    </lineage>
</organism>
<keyword evidence="3" id="KW-1185">Reference proteome</keyword>
<dbReference type="AlphaFoldDB" id="A0A1B7LCY1"/>
<evidence type="ECO:0000313" key="2">
    <source>
        <dbReference type="EMBL" id="OAT80777.1"/>
    </source>
</evidence>
<accession>A0A1B7LCY1</accession>
<name>A0A1B7LCY1_9FIRM</name>
<dbReference type="InterPro" id="IPR005180">
    <property type="entry name" value="DUF302"/>
</dbReference>
<dbReference type="STRING" id="1838280.A6M21_12945"/>
<dbReference type="EMBL" id="LYVF01000174">
    <property type="protein sequence ID" value="OAT80777.1"/>
    <property type="molecule type" value="Genomic_DNA"/>
</dbReference>
<dbReference type="CDD" id="cd14797">
    <property type="entry name" value="DUF302"/>
    <property type="match status" value="1"/>
</dbReference>
<dbReference type="Gene3D" id="3.30.310.70">
    <property type="entry name" value="TT1751-like domain"/>
    <property type="match status" value="1"/>
</dbReference>
<dbReference type="PIRSF" id="PIRSF021774">
    <property type="entry name" value="UCP021774"/>
    <property type="match status" value="1"/>
</dbReference>
<dbReference type="InterPro" id="IPR016796">
    <property type="entry name" value="UCP021774"/>
</dbReference>
<evidence type="ECO:0000313" key="3">
    <source>
        <dbReference type="Proteomes" id="UP000078532"/>
    </source>
</evidence>
<dbReference type="Pfam" id="PF03625">
    <property type="entry name" value="DUF302"/>
    <property type="match status" value="1"/>
</dbReference>
<feature type="domain" description="DUF302" evidence="1">
    <location>
        <begin position="34"/>
        <end position="95"/>
    </location>
</feature>
<evidence type="ECO:0000259" key="1">
    <source>
        <dbReference type="Pfam" id="PF03625"/>
    </source>
</evidence>
<proteinExistence type="predicted"/>
<reference evidence="2 3" key="1">
    <citation type="submission" date="2016-04" db="EMBL/GenBank/DDBJ databases">
        <authorList>
            <person name="Evans L.H."/>
            <person name="Alamgir A."/>
            <person name="Owens N."/>
            <person name="Weber N.D."/>
            <person name="Virtaneva K."/>
            <person name="Barbian K."/>
            <person name="Babar A."/>
            <person name="Rosenke K."/>
        </authorList>
    </citation>
    <scope>NUCLEOTIDE SEQUENCE [LARGE SCALE GENOMIC DNA]</scope>
    <source>
        <strain evidence="2 3">LMa1</strain>
    </source>
</reference>